<proteinExistence type="predicted"/>
<dbReference type="RefSeq" id="WP_176273116.1">
    <property type="nucleotide sequence ID" value="NZ_JABWTA010000001.1"/>
</dbReference>
<dbReference type="EMBL" id="JABWTA010000001">
    <property type="protein sequence ID" value="NVE94889.1"/>
    <property type="molecule type" value="Genomic_DNA"/>
</dbReference>
<evidence type="ECO:0000313" key="2">
    <source>
        <dbReference type="Proteomes" id="UP000546031"/>
    </source>
</evidence>
<evidence type="ECO:0000313" key="1">
    <source>
        <dbReference type="EMBL" id="NVE94889.1"/>
    </source>
</evidence>
<name>A0A850HAX4_9SPHN</name>
<gene>
    <name evidence="1" type="ORF">HUO12_08245</name>
</gene>
<protein>
    <recommendedName>
        <fullName evidence="3">HEPN domain-containing protein</fullName>
    </recommendedName>
</protein>
<organism evidence="1 2">
    <name type="scientific">Altererythrobacter lutimaris</name>
    <dbReference type="NCBI Taxonomy" id="2743979"/>
    <lineage>
        <taxon>Bacteria</taxon>
        <taxon>Pseudomonadati</taxon>
        <taxon>Pseudomonadota</taxon>
        <taxon>Alphaproteobacteria</taxon>
        <taxon>Sphingomonadales</taxon>
        <taxon>Erythrobacteraceae</taxon>
        <taxon>Altererythrobacter</taxon>
    </lineage>
</organism>
<dbReference type="Proteomes" id="UP000546031">
    <property type="component" value="Unassembled WGS sequence"/>
</dbReference>
<evidence type="ECO:0008006" key="3">
    <source>
        <dbReference type="Google" id="ProtNLM"/>
    </source>
</evidence>
<comment type="caution">
    <text evidence="1">The sequence shown here is derived from an EMBL/GenBank/DDBJ whole genome shotgun (WGS) entry which is preliminary data.</text>
</comment>
<sequence length="193" mass="22567">MTNEEFVSMADPHMWLLTADNLHEQAIKLWDRRGEGQLIRRFPDGRSDAWDIKERSTILLASFALENAIKAFLVFENPSWVSNGRLAKPLRSHRLTELRDRSHEVPFRTKYTNVLEFFEKGMGSWARYPTGLTAEESEDLRNLSPKIWQGYLRIMRAYGRKLEKLLQSGWYGPHGKYGAWDCSTMEFLRQPDA</sequence>
<dbReference type="AlphaFoldDB" id="A0A850HAX4"/>
<accession>A0A850HAX4</accession>
<reference evidence="1 2" key="1">
    <citation type="submission" date="2020-06" db="EMBL/GenBank/DDBJ databases">
        <title>Altererythrobacter lutimaris sp. nov., a marine bacterium isolated from a tidal flat.</title>
        <authorList>
            <person name="Kim D."/>
            <person name="Yoo Y."/>
            <person name="Kim J.-J."/>
        </authorList>
    </citation>
    <scope>NUCLEOTIDE SEQUENCE [LARGE SCALE GENOMIC DNA]</scope>
    <source>
        <strain evidence="1 2">JGD-16</strain>
    </source>
</reference>
<keyword evidence="2" id="KW-1185">Reference proteome</keyword>